<dbReference type="Proteomes" id="UP000184543">
    <property type="component" value="Unassembled WGS sequence"/>
</dbReference>
<dbReference type="UniPathway" id="UPA00079">
    <property type="reaction ID" value="UER00168"/>
</dbReference>
<dbReference type="OrthoDB" id="9767568at2"/>
<dbReference type="AlphaFoldDB" id="A0A1M6LD66"/>
<evidence type="ECO:0000256" key="1">
    <source>
        <dbReference type="ARBA" id="ARBA00004141"/>
    </source>
</evidence>
<keyword evidence="6 8" id="KW-1133">Transmembrane helix</keyword>
<dbReference type="RefSeq" id="WP_072994865.1">
    <property type="nucleotide sequence ID" value="NZ_FQYU01000007.1"/>
</dbReference>
<dbReference type="EMBL" id="FQYU01000007">
    <property type="protein sequence ID" value="SHJ69149.1"/>
    <property type="molecule type" value="Genomic_DNA"/>
</dbReference>
<proteinExistence type="inferred from homology"/>
<dbReference type="InterPro" id="IPR044878">
    <property type="entry name" value="UbiA_sf"/>
</dbReference>
<feature type="transmembrane region" description="Helical" evidence="8">
    <location>
        <begin position="12"/>
        <end position="33"/>
    </location>
</feature>
<comment type="subcellular location">
    <subcellularLocation>
        <location evidence="8">Cell membrane</location>
        <topology evidence="8">Multi-pass membrane protein</topology>
    </subcellularLocation>
    <subcellularLocation>
        <location evidence="1">Membrane</location>
        <topology evidence="1">Multi-pass membrane protein</topology>
    </subcellularLocation>
</comment>
<evidence type="ECO:0000256" key="2">
    <source>
        <dbReference type="ARBA" id="ARBA00022428"/>
    </source>
</evidence>
<organism evidence="10 11">
    <name type="scientific">Pseudozobellia thermophila</name>
    <dbReference type="NCBI Taxonomy" id="192903"/>
    <lineage>
        <taxon>Bacteria</taxon>
        <taxon>Pseudomonadati</taxon>
        <taxon>Bacteroidota</taxon>
        <taxon>Flavobacteriia</taxon>
        <taxon>Flavobacteriales</taxon>
        <taxon>Flavobacteriaceae</taxon>
        <taxon>Pseudozobellia</taxon>
    </lineage>
</organism>
<dbReference type="PANTHER" id="PTHR13929">
    <property type="entry name" value="1,4-DIHYDROXY-2-NAPHTHOATE OCTAPRENYLTRANSFERASE"/>
    <property type="match status" value="1"/>
</dbReference>
<feature type="transmembrane region" description="Helical" evidence="8">
    <location>
        <begin position="227"/>
        <end position="245"/>
    </location>
</feature>
<protein>
    <recommendedName>
        <fullName evidence="8 9">1,4-dihydroxy-2-naphthoate octaprenyltransferase</fullName>
        <shortName evidence="8">DHNA-octaprenyltransferase</shortName>
        <ecNumber evidence="8 9">2.5.1.74</ecNumber>
    </recommendedName>
</protein>
<dbReference type="GO" id="GO:0009234">
    <property type="term" value="P:menaquinone biosynthetic process"/>
    <property type="evidence" value="ECO:0007669"/>
    <property type="project" value="UniProtKB-UniRule"/>
</dbReference>
<feature type="transmembrane region" description="Helical" evidence="8">
    <location>
        <begin position="119"/>
        <end position="140"/>
    </location>
</feature>
<dbReference type="EC" id="2.5.1.74" evidence="8 9"/>
<evidence type="ECO:0000256" key="3">
    <source>
        <dbReference type="ARBA" id="ARBA00022475"/>
    </source>
</evidence>
<gene>
    <name evidence="8" type="primary">menA</name>
    <name evidence="10" type="ORF">SAMN04488513_107117</name>
</gene>
<dbReference type="CDD" id="cd13962">
    <property type="entry name" value="PT_UbiA_UBIAD1"/>
    <property type="match status" value="1"/>
</dbReference>
<dbReference type="HAMAP" id="MF_01937">
    <property type="entry name" value="MenA_1"/>
    <property type="match status" value="1"/>
</dbReference>
<comment type="catalytic activity">
    <reaction evidence="8">
        <text>an all-trans-polyprenyl diphosphate + 1,4-dihydroxy-2-naphthoate + H(+) = a 2-demethylmenaquinol + CO2 + diphosphate</text>
        <dbReference type="Rhea" id="RHEA:26478"/>
        <dbReference type="Rhea" id="RHEA-COMP:9563"/>
        <dbReference type="Rhea" id="RHEA-COMP:9564"/>
        <dbReference type="ChEBI" id="CHEBI:11173"/>
        <dbReference type="ChEBI" id="CHEBI:15378"/>
        <dbReference type="ChEBI" id="CHEBI:16526"/>
        <dbReference type="ChEBI" id="CHEBI:33019"/>
        <dbReference type="ChEBI" id="CHEBI:55437"/>
        <dbReference type="ChEBI" id="CHEBI:58914"/>
        <dbReference type="EC" id="2.5.1.74"/>
    </reaction>
</comment>
<name>A0A1M6LD66_9FLAO</name>
<feature type="transmembrane region" description="Helical" evidence="8">
    <location>
        <begin position="39"/>
        <end position="58"/>
    </location>
</feature>
<dbReference type="GO" id="GO:0046428">
    <property type="term" value="F:1,4-dihydroxy-2-naphthoate polyprenyltransferase activity"/>
    <property type="evidence" value="ECO:0007669"/>
    <property type="project" value="UniProtKB-UniRule"/>
</dbReference>
<keyword evidence="3 8" id="KW-1003">Cell membrane</keyword>
<dbReference type="InterPro" id="IPR000537">
    <property type="entry name" value="UbiA_prenyltransferase"/>
</dbReference>
<evidence type="ECO:0000256" key="7">
    <source>
        <dbReference type="ARBA" id="ARBA00023136"/>
    </source>
</evidence>
<dbReference type="GO" id="GO:0005886">
    <property type="term" value="C:plasma membrane"/>
    <property type="evidence" value="ECO:0007669"/>
    <property type="project" value="UniProtKB-SubCell"/>
</dbReference>
<dbReference type="InterPro" id="IPR026046">
    <property type="entry name" value="UBIAD1"/>
</dbReference>
<dbReference type="PANTHER" id="PTHR13929:SF0">
    <property type="entry name" value="UBIA PRENYLTRANSFERASE DOMAIN-CONTAINING PROTEIN 1"/>
    <property type="match status" value="1"/>
</dbReference>
<keyword evidence="11" id="KW-1185">Reference proteome</keyword>
<evidence type="ECO:0000256" key="4">
    <source>
        <dbReference type="ARBA" id="ARBA00022679"/>
    </source>
</evidence>
<dbReference type="NCBIfam" id="TIGR00751">
    <property type="entry name" value="menA"/>
    <property type="match status" value="1"/>
</dbReference>
<reference evidence="11" key="1">
    <citation type="submission" date="2016-11" db="EMBL/GenBank/DDBJ databases">
        <authorList>
            <person name="Varghese N."/>
            <person name="Submissions S."/>
        </authorList>
    </citation>
    <scope>NUCLEOTIDE SEQUENCE [LARGE SCALE GENOMIC DNA]</scope>
    <source>
        <strain evidence="11">DSM 19858</strain>
    </source>
</reference>
<dbReference type="Gene3D" id="1.10.357.140">
    <property type="entry name" value="UbiA prenyltransferase"/>
    <property type="match status" value="1"/>
</dbReference>
<dbReference type="InterPro" id="IPR004657">
    <property type="entry name" value="MenA"/>
</dbReference>
<evidence type="ECO:0000256" key="5">
    <source>
        <dbReference type="ARBA" id="ARBA00022692"/>
    </source>
</evidence>
<keyword evidence="4 8" id="KW-0808">Transferase</keyword>
<evidence type="ECO:0000256" key="6">
    <source>
        <dbReference type="ARBA" id="ARBA00022989"/>
    </source>
</evidence>
<evidence type="ECO:0000313" key="11">
    <source>
        <dbReference type="Proteomes" id="UP000184543"/>
    </source>
</evidence>
<feature type="transmembrane region" description="Helical" evidence="8">
    <location>
        <begin position="177"/>
        <end position="197"/>
    </location>
</feature>
<dbReference type="PIRSF" id="PIRSF005355">
    <property type="entry name" value="UBIAD1"/>
    <property type="match status" value="1"/>
</dbReference>
<feature type="transmembrane region" description="Helical" evidence="8">
    <location>
        <begin position="280"/>
        <end position="297"/>
    </location>
</feature>
<keyword evidence="5 8" id="KW-0812">Transmembrane</keyword>
<comment type="pathway">
    <text evidence="8">Quinol/quinone metabolism; menaquinone biosynthesis; menaquinol from 1,4-dihydroxy-2-naphthoate: step 1/2.</text>
</comment>
<evidence type="ECO:0000313" key="10">
    <source>
        <dbReference type="EMBL" id="SHJ69149.1"/>
    </source>
</evidence>
<evidence type="ECO:0000256" key="8">
    <source>
        <dbReference type="HAMAP-Rule" id="MF_01937"/>
    </source>
</evidence>
<feature type="transmembrane region" description="Helical" evidence="8">
    <location>
        <begin position="152"/>
        <end position="171"/>
    </location>
</feature>
<dbReference type="GO" id="GO:0042371">
    <property type="term" value="P:vitamin K biosynthetic process"/>
    <property type="evidence" value="ECO:0007669"/>
    <property type="project" value="TreeGrafter"/>
</dbReference>
<comment type="function">
    <text evidence="8">Conversion of 1,4-dihydroxy-2-naphthoate (DHNA) to demethylmenaquinone (DMK).</text>
</comment>
<dbReference type="Pfam" id="PF01040">
    <property type="entry name" value="UbiA"/>
    <property type="match status" value="1"/>
</dbReference>
<keyword evidence="2 8" id="KW-0474">Menaquinone biosynthesis</keyword>
<accession>A0A1M6LD66</accession>
<comment type="similarity">
    <text evidence="8">Belongs to the MenA family. Type 1 subfamily.</text>
</comment>
<sequence>MTKIKAWVNAARLRTLPLSVSGILAGTALGHYYSEFDGVVFVLALLTTVAFQVTSNFANDYGDGVKGTDNDDRIGPKRALQSGLLSRGQLKTGIIVAVAIDIALVMVLVYWAFGLDNMIYPLVFVMLGGASIWAAIKYTVGKSAYGYKGMGDIFVFVFFGLLAVMGSMFLYTQYLTGLSVLPAIAIGSLSAAVLNLNNMRDHSSDKKANKNTLVVAIGMEKAKKYHFALLIVAFVATLWFCMVAFSHRSGLLPVLAFVPVSAHMIKVYKTKDVEKFDPELKKLALSTFFLAVLLYISCNNFL</sequence>
<keyword evidence="7 8" id="KW-0472">Membrane</keyword>
<evidence type="ECO:0000256" key="9">
    <source>
        <dbReference type="NCBIfam" id="TIGR00751"/>
    </source>
</evidence>
<feature type="transmembrane region" description="Helical" evidence="8">
    <location>
        <begin position="94"/>
        <end position="113"/>
    </location>
</feature>
<dbReference type="STRING" id="192903.SAMN04488513_107117"/>